<organism evidence="1 2">
    <name type="scientific">Dreissena polymorpha</name>
    <name type="common">Zebra mussel</name>
    <name type="synonym">Mytilus polymorpha</name>
    <dbReference type="NCBI Taxonomy" id="45954"/>
    <lineage>
        <taxon>Eukaryota</taxon>
        <taxon>Metazoa</taxon>
        <taxon>Spiralia</taxon>
        <taxon>Lophotrochozoa</taxon>
        <taxon>Mollusca</taxon>
        <taxon>Bivalvia</taxon>
        <taxon>Autobranchia</taxon>
        <taxon>Heteroconchia</taxon>
        <taxon>Euheterodonta</taxon>
        <taxon>Imparidentia</taxon>
        <taxon>Neoheterodontei</taxon>
        <taxon>Myida</taxon>
        <taxon>Dreissenoidea</taxon>
        <taxon>Dreissenidae</taxon>
        <taxon>Dreissena</taxon>
    </lineage>
</organism>
<name>A0A9D3Y3W2_DREPO</name>
<keyword evidence="2" id="KW-1185">Reference proteome</keyword>
<protein>
    <submittedName>
        <fullName evidence="1">Uncharacterized protein</fullName>
    </submittedName>
</protein>
<reference evidence="1" key="1">
    <citation type="journal article" date="2019" name="bioRxiv">
        <title>The Genome of the Zebra Mussel, Dreissena polymorpha: A Resource for Invasive Species Research.</title>
        <authorList>
            <person name="McCartney M.A."/>
            <person name="Auch B."/>
            <person name="Kono T."/>
            <person name="Mallez S."/>
            <person name="Zhang Y."/>
            <person name="Obille A."/>
            <person name="Becker A."/>
            <person name="Abrahante J.E."/>
            <person name="Garbe J."/>
            <person name="Badalamenti J.P."/>
            <person name="Herman A."/>
            <person name="Mangelson H."/>
            <person name="Liachko I."/>
            <person name="Sullivan S."/>
            <person name="Sone E.D."/>
            <person name="Koren S."/>
            <person name="Silverstein K.A.T."/>
            <person name="Beckman K.B."/>
            <person name="Gohl D.M."/>
        </authorList>
    </citation>
    <scope>NUCLEOTIDE SEQUENCE</scope>
    <source>
        <strain evidence="1">Duluth1</strain>
        <tissue evidence="1">Whole animal</tissue>
    </source>
</reference>
<dbReference type="Proteomes" id="UP000828390">
    <property type="component" value="Unassembled WGS sequence"/>
</dbReference>
<sequence>MYVSTFVQLLQIQTGVAISGMALPLRTLDQWTRCFNITYTSSARVTSEENVSPIKELKARTLSHRARGHTVIEDEKDVPTDEEDISRELSGPGFRWISPPLRRRNASN</sequence>
<evidence type="ECO:0000313" key="1">
    <source>
        <dbReference type="EMBL" id="KAH3692110.1"/>
    </source>
</evidence>
<dbReference type="AlphaFoldDB" id="A0A9D3Y3W2"/>
<accession>A0A9D3Y3W2</accession>
<proteinExistence type="predicted"/>
<comment type="caution">
    <text evidence="1">The sequence shown here is derived from an EMBL/GenBank/DDBJ whole genome shotgun (WGS) entry which is preliminary data.</text>
</comment>
<gene>
    <name evidence="1" type="ORF">DPMN_193922</name>
</gene>
<reference evidence="1" key="2">
    <citation type="submission" date="2020-11" db="EMBL/GenBank/DDBJ databases">
        <authorList>
            <person name="McCartney M.A."/>
            <person name="Auch B."/>
            <person name="Kono T."/>
            <person name="Mallez S."/>
            <person name="Becker A."/>
            <person name="Gohl D.M."/>
            <person name="Silverstein K.A.T."/>
            <person name="Koren S."/>
            <person name="Bechman K.B."/>
            <person name="Herman A."/>
            <person name="Abrahante J.E."/>
            <person name="Garbe J."/>
        </authorList>
    </citation>
    <scope>NUCLEOTIDE SEQUENCE</scope>
    <source>
        <strain evidence="1">Duluth1</strain>
        <tissue evidence="1">Whole animal</tissue>
    </source>
</reference>
<evidence type="ECO:0000313" key="2">
    <source>
        <dbReference type="Proteomes" id="UP000828390"/>
    </source>
</evidence>
<dbReference type="EMBL" id="JAIWYP010000025">
    <property type="protein sequence ID" value="KAH3692110.1"/>
    <property type="molecule type" value="Genomic_DNA"/>
</dbReference>